<proteinExistence type="predicted"/>
<dbReference type="AlphaFoldDB" id="A0A1L7X129"/>
<protein>
    <submittedName>
        <fullName evidence="1">Uncharacterized protein</fullName>
    </submittedName>
</protein>
<dbReference type="OrthoDB" id="3547900at2759"/>
<accession>A0A1L7X129</accession>
<dbReference type="EMBL" id="FJOG01000012">
    <property type="protein sequence ID" value="CZR58727.1"/>
    <property type="molecule type" value="Genomic_DNA"/>
</dbReference>
<organism evidence="1 2">
    <name type="scientific">Phialocephala subalpina</name>
    <dbReference type="NCBI Taxonomy" id="576137"/>
    <lineage>
        <taxon>Eukaryota</taxon>
        <taxon>Fungi</taxon>
        <taxon>Dikarya</taxon>
        <taxon>Ascomycota</taxon>
        <taxon>Pezizomycotina</taxon>
        <taxon>Leotiomycetes</taxon>
        <taxon>Helotiales</taxon>
        <taxon>Mollisiaceae</taxon>
        <taxon>Phialocephala</taxon>
        <taxon>Phialocephala fortinii species complex</taxon>
    </lineage>
</organism>
<keyword evidence="2" id="KW-1185">Reference proteome</keyword>
<reference evidence="1 2" key="1">
    <citation type="submission" date="2016-03" db="EMBL/GenBank/DDBJ databases">
        <authorList>
            <person name="Ploux O."/>
        </authorList>
    </citation>
    <scope>NUCLEOTIDE SEQUENCE [LARGE SCALE GENOMIC DNA]</scope>
    <source>
        <strain evidence="1 2">UAMH 11012</strain>
    </source>
</reference>
<dbReference type="Proteomes" id="UP000184330">
    <property type="component" value="Unassembled WGS sequence"/>
</dbReference>
<evidence type="ECO:0000313" key="2">
    <source>
        <dbReference type="Proteomes" id="UP000184330"/>
    </source>
</evidence>
<sequence>MNSARLAYDLDSYEGLGYSADCDIGEMDSLVLVVDYQRAYLEVSLAYATDPINMIEESYRYDGFGGQGESSPTSSELSTLEAKVKEMLAKQMKKNRPLKSNFNDVRAVVFSGEATKDGFEKVKHTLEGALPGLKNRFRFSLDPFWVGAIGATQRGRHVALNPKSLQPPDCHYVDEDGYQKEL</sequence>
<evidence type="ECO:0000313" key="1">
    <source>
        <dbReference type="EMBL" id="CZR58727.1"/>
    </source>
</evidence>
<name>A0A1L7X129_9HELO</name>
<gene>
    <name evidence="1" type="ORF">PAC_08619</name>
</gene>